<dbReference type="AlphaFoldDB" id="A0A1M5A1B4"/>
<keyword evidence="3" id="KW-0378">Hydrolase</keyword>
<dbReference type="OrthoDB" id="6706702at2"/>
<evidence type="ECO:0000256" key="1">
    <source>
        <dbReference type="ARBA" id="ARBA00001946"/>
    </source>
</evidence>
<dbReference type="InterPro" id="IPR014883">
    <property type="entry name" value="VRR_NUC"/>
</dbReference>
<dbReference type="GO" id="GO:0016788">
    <property type="term" value="F:hydrolase activity, acting on ester bonds"/>
    <property type="evidence" value="ECO:0007669"/>
    <property type="project" value="InterPro"/>
</dbReference>
<accession>A0A1M5A1B4</accession>
<dbReference type="Pfam" id="PF08774">
    <property type="entry name" value="VRR_NUC"/>
    <property type="match status" value="1"/>
</dbReference>
<organism evidence="5 6">
    <name type="scientific">Seinonella peptonophila</name>
    <dbReference type="NCBI Taxonomy" id="112248"/>
    <lineage>
        <taxon>Bacteria</taxon>
        <taxon>Bacillati</taxon>
        <taxon>Bacillota</taxon>
        <taxon>Bacilli</taxon>
        <taxon>Bacillales</taxon>
        <taxon>Thermoactinomycetaceae</taxon>
        <taxon>Seinonella</taxon>
    </lineage>
</organism>
<dbReference type="InterPro" id="IPR011856">
    <property type="entry name" value="tRNA_endonuc-like_dom_sf"/>
</dbReference>
<dbReference type="GO" id="GO:0003676">
    <property type="term" value="F:nucleic acid binding"/>
    <property type="evidence" value="ECO:0007669"/>
    <property type="project" value="InterPro"/>
</dbReference>
<dbReference type="EMBL" id="FQVL01000011">
    <property type="protein sequence ID" value="SHF23706.1"/>
    <property type="molecule type" value="Genomic_DNA"/>
</dbReference>
<proteinExistence type="predicted"/>
<evidence type="ECO:0000313" key="5">
    <source>
        <dbReference type="EMBL" id="SHF23706.1"/>
    </source>
</evidence>
<dbReference type="STRING" id="112248.SAMN05444392_11179"/>
<keyword evidence="6" id="KW-1185">Reference proteome</keyword>
<feature type="domain" description="VRR-NUC" evidence="4">
    <location>
        <begin position="1"/>
        <end position="81"/>
    </location>
</feature>
<keyword evidence="2" id="KW-0540">Nuclease</keyword>
<name>A0A1M5A1B4_9BACL</name>
<gene>
    <name evidence="5" type="ORF">SAMN05444392_11179</name>
</gene>
<dbReference type="Proteomes" id="UP000184476">
    <property type="component" value="Unassembled WGS sequence"/>
</dbReference>
<dbReference type="GO" id="GO:0004518">
    <property type="term" value="F:nuclease activity"/>
    <property type="evidence" value="ECO:0007669"/>
    <property type="project" value="UniProtKB-KW"/>
</dbReference>
<evidence type="ECO:0000256" key="3">
    <source>
        <dbReference type="ARBA" id="ARBA00022801"/>
    </source>
</evidence>
<dbReference type="Gene3D" id="3.40.1350.10">
    <property type="match status" value="1"/>
</dbReference>
<comment type="cofactor">
    <cofactor evidence="1">
        <name>Mg(2+)</name>
        <dbReference type="ChEBI" id="CHEBI:18420"/>
    </cofactor>
</comment>
<sequence>MREKQLEQRLKQEVEKAGGLALKFISPGWAGAPDRIVLLPEGRIIFVEMKAPKGQLRPLQKKRLQQLKDLGFDTRMVNSVDQIREMVIDEEVKRSENPDSCGQSED</sequence>
<protein>
    <submittedName>
        <fullName evidence="5">VRR-NUC domain-containing protein</fullName>
    </submittedName>
</protein>
<evidence type="ECO:0000313" key="6">
    <source>
        <dbReference type="Proteomes" id="UP000184476"/>
    </source>
</evidence>
<dbReference type="SMART" id="SM00990">
    <property type="entry name" value="VRR_NUC"/>
    <property type="match status" value="1"/>
</dbReference>
<evidence type="ECO:0000259" key="4">
    <source>
        <dbReference type="SMART" id="SM00990"/>
    </source>
</evidence>
<dbReference type="RefSeq" id="WP_073156385.1">
    <property type="nucleotide sequence ID" value="NZ_FQVL01000011.1"/>
</dbReference>
<reference evidence="5 6" key="1">
    <citation type="submission" date="2016-11" db="EMBL/GenBank/DDBJ databases">
        <authorList>
            <person name="Jaros S."/>
            <person name="Januszkiewicz K."/>
            <person name="Wedrychowicz H."/>
        </authorList>
    </citation>
    <scope>NUCLEOTIDE SEQUENCE [LARGE SCALE GENOMIC DNA]</scope>
    <source>
        <strain evidence="5 6">DSM 44666</strain>
    </source>
</reference>
<evidence type="ECO:0000256" key="2">
    <source>
        <dbReference type="ARBA" id="ARBA00022722"/>
    </source>
</evidence>